<feature type="compositionally biased region" description="Acidic residues" evidence="1">
    <location>
        <begin position="489"/>
        <end position="506"/>
    </location>
</feature>
<name>A0AAJ6T8J5_POPEU</name>
<proteinExistence type="predicted"/>
<feature type="compositionally biased region" description="Low complexity" evidence="1">
    <location>
        <begin position="7"/>
        <end position="23"/>
    </location>
</feature>
<dbReference type="Proteomes" id="UP000694918">
    <property type="component" value="Unplaced"/>
</dbReference>
<feature type="region of interest" description="Disordered" evidence="1">
    <location>
        <begin position="1"/>
        <end position="58"/>
    </location>
</feature>
<keyword evidence="2" id="KW-1185">Reference proteome</keyword>
<dbReference type="AlphaFoldDB" id="A0AAJ6T8J5"/>
<feature type="region of interest" description="Disordered" evidence="1">
    <location>
        <begin position="483"/>
        <end position="506"/>
    </location>
</feature>
<evidence type="ECO:0000256" key="1">
    <source>
        <dbReference type="SAM" id="MobiDB-lite"/>
    </source>
</evidence>
<sequence length="506" mass="56579">MPRARRTTNSNKLSSSSSATTLKPPQDSSARKPDFHNNGLSPQTHNPTEKRSLVCGIPRSGSTKFPISRYSSLREVSTPRRSLRLSLLQSPNTNQLVSNKISDCKPDDRRVLSSNEVKGEVEMKKVSTRRRSLRLSLLQGTNANQLVSNKTTDCKSDDTRVLSSNEVKGEVEMKTSNRSCVITFGLKAVKARVSAIDVCETNEQEISNNNRKRKRTDEANKRAVHEWTKEQEMLLQRAYFTTKPTPHFWKKVSKLVPGKSAQDCFEKVNSDHMTPPQALRRSRAKRINSSPLESSSLSASKILHPSGPKSKRLKCEQKDHLAHKNVRELLQNQNRMDQDYEADFFSIFEPDMDPSTQDSQLAVKISTPNHSQVKQGFLHKFHERSSSGHKKPLSRLSSCGINIVSPPVLKQVKNRALHEKYIDQLHCREAKRKAAYARAGKLAGKKNRGEINVQKIDVVRAAKNSLVSNVQDALNHLHDLQANASSSSDFDDDGVGSDDDGGESGL</sequence>
<accession>A0AAJ6T8J5</accession>
<dbReference type="RefSeq" id="XP_011006683.1">
    <property type="nucleotide sequence ID" value="XM_011008381.1"/>
</dbReference>
<feature type="region of interest" description="Disordered" evidence="1">
    <location>
        <begin position="269"/>
        <end position="311"/>
    </location>
</feature>
<dbReference type="InterPro" id="IPR001005">
    <property type="entry name" value="SANT/Myb"/>
</dbReference>
<evidence type="ECO:0000313" key="2">
    <source>
        <dbReference type="Proteomes" id="UP000694918"/>
    </source>
</evidence>
<protein>
    <submittedName>
        <fullName evidence="3">Uncharacterized protein LOC105112625 isoform X1</fullName>
    </submittedName>
</protein>
<feature type="compositionally biased region" description="Low complexity" evidence="1">
    <location>
        <begin position="289"/>
        <end position="306"/>
    </location>
</feature>
<dbReference type="PANTHER" id="PTHR14000:SF17">
    <property type="entry name" value="MYB-LIKE DOMAIN-CONTAINING PROTEIN"/>
    <property type="match status" value="1"/>
</dbReference>
<dbReference type="InterPro" id="IPR009057">
    <property type="entry name" value="Homeodomain-like_sf"/>
</dbReference>
<organism evidence="2 3">
    <name type="scientific">Populus euphratica</name>
    <name type="common">Euphrates poplar</name>
    <dbReference type="NCBI Taxonomy" id="75702"/>
    <lineage>
        <taxon>Eukaryota</taxon>
        <taxon>Viridiplantae</taxon>
        <taxon>Streptophyta</taxon>
        <taxon>Embryophyta</taxon>
        <taxon>Tracheophyta</taxon>
        <taxon>Spermatophyta</taxon>
        <taxon>Magnoliopsida</taxon>
        <taxon>eudicotyledons</taxon>
        <taxon>Gunneridae</taxon>
        <taxon>Pentapetalae</taxon>
        <taxon>rosids</taxon>
        <taxon>fabids</taxon>
        <taxon>Malpighiales</taxon>
        <taxon>Salicaceae</taxon>
        <taxon>Saliceae</taxon>
        <taxon>Populus</taxon>
    </lineage>
</organism>
<gene>
    <name evidence="3" type="primary">LOC105112625</name>
</gene>
<dbReference type="SUPFAM" id="SSF46689">
    <property type="entry name" value="Homeodomain-like"/>
    <property type="match status" value="1"/>
</dbReference>
<dbReference type="CDD" id="cd00167">
    <property type="entry name" value="SANT"/>
    <property type="match status" value="1"/>
</dbReference>
<dbReference type="KEGG" id="peu:105112625"/>
<reference evidence="3" key="1">
    <citation type="submission" date="2025-08" db="UniProtKB">
        <authorList>
            <consortium name="RefSeq"/>
        </authorList>
    </citation>
    <scope>IDENTIFICATION</scope>
</reference>
<dbReference type="Gene3D" id="1.10.10.60">
    <property type="entry name" value="Homeodomain-like"/>
    <property type="match status" value="1"/>
</dbReference>
<dbReference type="GeneID" id="105112625"/>
<evidence type="ECO:0000313" key="3">
    <source>
        <dbReference type="RefSeq" id="XP_011006683.1"/>
    </source>
</evidence>
<dbReference type="PANTHER" id="PTHR14000">
    <property type="entry name" value="FINGER CCCH DOMAIN PROTEIN, PUTATIVE (DUF3755)-RELATED"/>
    <property type="match status" value="1"/>
</dbReference>